<feature type="non-terminal residue" evidence="1">
    <location>
        <position position="44"/>
    </location>
</feature>
<reference evidence="1 2" key="1">
    <citation type="journal article" date="2019" name="Sci. Rep.">
        <title>Orb-weaving spider Araneus ventricosus genome elucidates the spidroin gene catalogue.</title>
        <authorList>
            <person name="Kono N."/>
            <person name="Nakamura H."/>
            <person name="Ohtoshi R."/>
            <person name="Moran D.A.P."/>
            <person name="Shinohara A."/>
            <person name="Yoshida Y."/>
            <person name="Fujiwara M."/>
            <person name="Mori M."/>
            <person name="Tomita M."/>
            <person name="Arakawa K."/>
        </authorList>
    </citation>
    <scope>NUCLEOTIDE SEQUENCE [LARGE SCALE GENOMIC DNA]</scope>
</reference>
<keyword evidence="2" id="KW-1185">Reference proteome</keyword>
<accession>A0A4Y1ZQS2</accession>
<name>A0A4Y1ZQS2_ARAVE</name>
<proteinExistence type="predicted"/>
<dbReference type="EMBL" id="BGPR01152253">
    <property type="protein sequence ID" value="GBL62690.1"/>
    <property type="molecule type" value="Genomic_DNA"/>
</dbReference>
<organism evidence="1 2">
    <name type="scientific">Araneus ventricosus</name>
    <name type="common">Orbweaver spider</name>
    <name type="synonym">Epeira ventricosa</name>
    <dbReference type="NCBI Taxonomy" id="182803"/>
    <lineage>
        <taxon>Eukaryota</taxon>
        <taxon>Metazoa</taxon>
        <taxon>Ecdysozoa</taxon>
        <taxon>Arthropoda</taxon>
        <taxon>Chelicerata</taxon>
        <taxon>Arachnida</taxon>
        <taxon>Araneae</taxon>
        <taxon>Araneomorphae</taxon>
        <taxon>Entelegynae</taxon>
        <taxon>Araneoidea</taxon>
        <taxon>Araneidae</taxon>
        <taxon>Araneus</taxon>
    </lineage>
</organism>
<protein>
    <submittedName>
        <fullName evidence="1">Uncharacterized protein</fullName>
    </submittedName>
</protein>
<comment type="caution">
    <text evidence="1">The sequence shown here is derived from an EMBL/GenBank/DDBJ whole genome shotgun (WGS) entry which is preliminary data.</text>
</comment>
<gene>
    <name evidence="1" type="ORF">AVEN_146361_1</name>
</gene>
<dbReference type="AlphaFoldDB" id="A0A4Y1ZQS2"/>
<sequence length="44" mass="4991">MMLSKEKFGNPTLLVFHSAYWAIKVKYGPARGEDALSKKRKPPV</sequence>
<evidence type="ECO:0000313" key="1">
    <source>
        <dbReference type="EMBL" id="GBL62690.1"/>
    </source>
</evidence>
<evidence type="ECO:0000313" key="2">
    <source>
        <dbReference type="Proteomes" id="UP000499080"/>
    </source>
</evidence>
<dbReference type="Proteomes" id="UP000499080">
    <property type="component" value="Unassembled WGS sequence"/>
</dbReference>